<dbReference type="PANTHER" id="PTHR43031:SF1">
    <property type="entry name" value="PYRIDINE NUCLEOTIDE-DISULPHIDE OXIDOREDUCTASE"/>
    <property type="match status" value="1"/>
</dbReference>
<dbReference type="InterPro" id="IPR001763">
    <property type="entry name" value="Rhodanese-like_dom"/>
</dbReference>
<evidence type="ECO:0000259" key="1">
    <source>
        <dbReference type="PROSITE" id="PS50206"/>
    </source>
</evidence>
<dbReference type="EMBL" id="FPKX01000031">
    <property type="protein sequence ID" value="SFZ97938.1"/>
    <property type="molecule type" value="Genomic_DNA"/>
</dbReference>
<dbReference type="Gene3D" id="3.40.250.10">
    <property type="entry name" value="Rhodanese-like domain"/>
    <property type="match status" value="1"/>
</dbReference>
<dbReference type="PANTHER" id="PTHR43031">
    <property type="entry name" value="FAD-DEPENDENT OXIDOREDUCTASE"/>
    <property type="match status" value="1"/>
</dbReference>
<reference evidence="2" key="1">
    <citation type="submission" date="2016-10" db="EMBL/GenBank/DDBJ databases">
        <authorList>
            <person name="de Groot N.N."/>
        </authorList>
    </citation>
    <scope>NUCLEOTIDE SEQUENCE</scope>
</reference>
<dbReference type="InterPro" id="IPR036873">
    <property type="entry name" value="Rhodanese-like_dom_sf"/>
</dbReference>
<name>A0A1W1ED49_9ZZZZ</name>
<feature type="domain" description="Rhodanese" evidence="1">
    <location>
        <begin position="28"/>
        <end position="111"/>
    </location>
</feature>
<dbReference type="AlphaFoldDB" id="A0A1W1ED49"/>
<dbReference type="InterPro" id="IPR050229">
    <property type="entry name" value="GlpE_sulfurtransferase"/>
</dbReference>
<dbReference type="SUPFAM" id="SSF52821">
    <property type="entry name" value="Rhodanese/Cell cycle control phosphatase"/>
    <property type="match status" value="1"/>
</dbReference>
<sequence>MQDFVKNVIPSEMKNMRIEIDEFIELYNDGKCELVDIRVEMETKVWQVNFGLKIPSPELPDRLDELPKEKLIVVACPKTDRSNMVRTWLAGQGYNVKYLSGGLLGLMDHLKGGKAKSIKV</sequence>
<gene>
    <name evidence="2" type="ORF">MNB_SV-5-789</name>
</gene>
<proteinExistence type="predicted"/>
<accession>A0A1W1ED49</accession>
<dbReference type="Pfam" id="PF00581">
    <property type="entry name" value="Rhodanese"/>
    <property type="match status" value="1"/>
</dbReference>
<protein>
    <recommendedName>
        <fullName evidence="1">Rhodanese domain-containing protein</fullName>
    </recommendedName>
</protein>
<organism evidence="2">
    <name type="scientific">hydrothermal vent metagenome</name>
    <dbReference type="NCBI Taxonomy" id="652676"/>
    <lineage>
        <taxon>unclassified sequences</taxon>
        <taxon>metagenomes</taxon>
        <taxon>ecological metagenomes</taxon>
    </lineage>
</organism>
<evidence type="ECO:0000313" key="2">
    <source>
        <dbReference type="EMBL" id="SFZ97938.1"/>
    </source>
</evidence>
<dbReference type="PROSITE" id="PS50206">
    <property type="entry name" value="RHODANESE_3"/>
    <property type="match status" value="1"/>
</dbReference>